<proteinExistence type="predicted"/>
<evidence type="ECO:0000313" key="3">
    <source>
        <dbReference type="Proteomes" id="UP001198151"/>
    </source>
</evidence>
<keyword evidence="1" id="KW-0472">Membrane</keyword>
<sequence length="241" mass="26324">MMTEDQKKIKRYVNRLEWKLKLPLELKVRISGDIGTEIHSRMESGQTVDEALGEMGTPEEVAERFNREFAGSAVRKNPARYLFLIIAAVILAGAVGYAVEGYMAQKELKEAAANVIGGADGPTSIFLTDHGTGTAGYWISSAGLVCACLSAFFLASYGRRAASRKYRKCITLSAAGFVLNLIPFVFTLGAPYLSWVFPVGTTVVEIDPGLTANLITLILSVRWWRRGRPKDRPGGKECDVG</sequence>
<keyword evidence="1" id="KW-0812">Transmembrane</keyword>
<feature type="transmembrane region" description="Helical" evidence="1">
    <location>
        <begin position="206"/>
        <end position="224"/>
    </location>
</feature>
<protein>
    <submittedName>
        <fullName evidence="2">Sodium ion-translocating decarboxylase subunit beta</fullName>
    </submittedName>
</protein>
<evidence type="ECO:0000256" key="1">
    <source>
        <dbReference type="SAM" id="Phobius"/>
    </source>
</evidence>
<reference evidence="2 3" key="1">
    <citation type="submission" date="2021-10" db="EMBL/GenBank/DDBJ databases">
        <title>Anaerobic single-cell dispensing facilitates the cultivation of human gut bacteria.</title>
        <authorList>
            <person name="Afrizal A."/>
        </authorList>
    </citation>
    <scope>NUCLEOTIDE SEQUENCE [LARGE SCALE GENOMIC DNA]</scope>
    <source>
        <strain evidence="2 3">CLA-AA-H200</strain>
    </source>
</reference>
<comment type="caution">
    <text evidence="2">The sequence shown here is derived from an EMBL/GenBank/DDBJ whole genome shotgun (WGS) entry which is preliminary data.</text>
</comment>
<name>A0ABS8G0N9_9FIRM</name>
<organism evidence="2 3">
    <name type="scientific">Ruminococcus turbiniformis</name>
    <dbReference type="NCBI Taxonomy" id="2881258"/>
    <lineage>
        <taxon>Bacteria</taxon>
        <taxon>Bacillati</taxon>
        <taxon>Bacillota</taxon>
        <taxon>Clostridia</taxon>
        <taxon>Eubacteriales</taxon>
        <taxon>Oscillospiraceae</taxon>
        <taxon>Ruminococcus</taxon>
    </lineage>
</organism>
<dbReference type="EMBL" id="JAJEQX010000013">
    <property type="protein sequence ID" value="MCC2254504.1"/>
    <property type="molecule type" value="Genomic_DNA"/>
</dbReference>
<keyword evidence="1" id="KW-1133">Transmembrane helix</keyword>
<gene>
    <name evidence="2" type="ORF">LKD70_08750</name>
</gene>
<dbReference type="RefSeq" id="WP_227707645.1">
    <property type="nucleotide sequence ID" value="NZ_JAJEQX010000013.1"/>
</dbReference>
<feature type="transmembrane region" description="Helical" evidence="1">
    <location>
        <begin position="135"/>
        <end position="157"/>
    </location>
</feature>
<keyword evidence="3" id="KW-1185">Reference proteome</keyword>
<feature type="transmembrane region" description="Helical" evidence="1">
    <location>
        <begin position="81"/>
        <end position="99"/>
    </location>
</feature>
<evidence type="ECO:0000313" key="2">
    <source>
        <dbReference type="EMBL" id="MCC2254504.1"/>
    </source>
</evidence>
<dbReference type="Proteomes" id="UP001198151">
    <property type="component" value="Unassembled WGS sequence"/>
</dbReference>
<accession>A0ABS8G0N9</accession>
<feature type="transmembrane region" description="Helical" evidence="1">
    <location>
        <begin position="169"/>
        <end position="194"/>
    </location>
</feature>